<name>A0ABR4KCS0_9EURO</name>
<keyword evidence="2" id="KW-0560">Oxidoreductase</keyword>
<evidence type="ECO:0000256" key="2">
    <source>
        <dbReference type="ARBA" id="ARBA00023002"/>
    </source>
</evidence>
<organism evidence="4 5">
    <name type="scientific">Aspergillus pseudodeflectus</name>
    <dbReference type="NCBI Taxonomy" id="176178"/>
    <lineage>
        <taxon>Eukaryota</taxon>
        <taxon>Fungi</taxon>
        <taxon>Dikarya</taxon>
        <taxon>Ascomycota</taxon>
        <taxon>Pezizomycotina</taxon>
        <taxon>Eurotiomycetes</taxon>
        <taxon>Eurotiomycetidae</taxon>
        <taxon>Eurotiales</taxon>
        <taxon>Aspergillaceae</taxon>
        <taxon>Aspergillus</taxon>
        <taxon>Aspergillus subgen. Nidulantes</taxon>
    </lineage>
</organism>
<proteinExistence type="predicted"/>
<dbReference type="PANTHER" id="PTHR47706">
    <property type="entry name" value="NMRA-LIKE FAMILY PROTEIN"/>
    <property type="match status" value="1"/>
</dbReference>
<dbReference type="EMBL" id="JBFXLR010000021">
    <property type="protein sequence ID" value="KAL2850085.1"/>
    <property type="molecule type" value="Genomic_DNA"/>
</dbReference>
<dbReference type="RefSeq" id="XP_070899167.1">
    <property type="nucleotide sequence ID" value="XM_071043023.1"/>
</dbReference>
<evidence type="ECO:0000256" key="1">
    <source>
        <dbReference type="ARBA" id="ARBA00022857"/>
    </source>
</evidence>
<reference evidence="4 5" key="1">
    <citation type="submission" date="2024-07" db="EMBL/GenBank/DDBJ databases">
        <title>Section-level genome sequencing and comparative genomics of Aspergillus sections Usti and Cavernicolus.</title>
        <authorList>
            <consortium name="Lawrence Berkeley National Laboratory"/>
            <person name="Nybo J.L."/>
            <person name="Vesth T.C."/>
            <person name="Theobald S."/>
            <person name="Frisvad J.C."/>
            <person name="Larsen T.O."/>
            <person name="Kjaerboelling I."/>
            <person name="Rothschild-Mancinelli K."/>
            <person name="Lyhne E.K."/>
            <person name="Kogle M.E."/>
            <person name="Barry K."/>
            <person name="Clum A."/>
            <person name="Na H."/>
            <person name="Ledsgaard L."/>
            <person name="Lin J."/>
            <person name="Lipzen A."/>
            <person name="Kuo A."/>
            <person name="Riley R."/>
            <person name="Mondo S."/>
            <person name="LaButti K."/>
            <person name="Haridas S."/>
            <person name="Pangalinan J."/>
            <person name="Salamov A.A."/>
            <person name="Simmons B.A."/>
            <person name="Magnuson J.K."/>
            <person name="Chen J."/>
            <person name="Drula E."/>
            <person name="Henrissat B."/>
            <person name="Wiebenga A."/>
            <person name="Lubbers R.J."/>
            <person name="Gomes A.C."/>
            <person name="Macurrencykelacurrency M.R."/>
            <person name="Stajich J."/>
            <person name="Grigoriev I.V."/>
            <person name="Mortensen U.H."/>
            <person name="De vries R.P."/>
            <person name="Baker S.E."/>
            <person name="Andersen M.R."/>
        </authorList>
    </citation>
    <scope>NUCLEOTIDE SEQUENCE [LARGE SCALE GENOMIC DNA]</scope>
    <source>
        <strain evidence="4 5">CBS 756.74</strain>
    </source>
</reference>
<protein>
    <recommendedName>
        <fullName evidence="3">NmrA-like domain-containing protein</fullName>
    </recommendedName>
</protein>
<dbReference type="Proteomes" id="UP001610444">
    <property type="component" value="Unassembled WGS sequence"/>
</dbReference>
<sequence length="303" mass="33209">MAPVIKNVALAGATGRLGSRILTALINLEQFNITVLTRNASTVTFPEGVIARQVDYTSVESLSGAVRGQDAVIDSTYSHDSQGSCRLLDACVAVGVYRYIPPEFGLDPTNSDVQALPIFQRKTEIAKYRAERLKGSSLTWTAVACGAFLEAIEDGFFGINPQTKRIEWYGENGHVVAPFSTLEAVGKATAQVLLHPEETANRVVYISSVDIDQRRLAELAKEALGDDGWEDFILNIEENYKWALGKLQKGEVDIEVLLTTLRWLITSKAHTYTWAENDNGLLGVESLSDGQVKEFIRKAAEGV</sequence>
<dbReference type="InterPro" id="IPR051609">
    <property type="entry name" value="NmrA/Isoflavone_reductase-like"/>
</dbReference>
<dbReference type="GeneID" id="98158187"/>
<dbReference type="PANTHER" id="PTHR47706:SF1">
    <property type="entry name" value="CIPA-LIKE, PUTATIVE (AFU_ORTHOLOGUE AFUA_1G12460)-RELATED"/>
    <property type="match status" value="1"/>
</dbReference>
<evidence type="ECO:0000313" key="5">
    <source>
        <dbReference type="Proteomes" id="UP001610444"/>
    </source>
</evidence>
<evidence type="ECO:0000313" key="4">
    <source>
        <dbReference type="EMBL" id="KAL2850085.1"/>
    </source>
</evidence>
<gene>
    <name evidence="4" type="ORF">BJX68DRAFT_255305</name>
</gene>
<dbReference type="CDD" id="cd05259">
    <property type="entry name" value="PCBER_SDR_a"/>
    <property type="match status" value="1"/>
</dbReference>
<comment type="caution">
    <text evidence="4">The sequence shown here is derived from an EMBL/GenBank/DDBJ whole genome shotgun (WGS) entry which is preliminary data.</text>
</comment>
<keyword evidence="1" id="KW-0521">NADP</keyword>
<accession>A0ABR4KCS0</accession>
<dbReference type="Pfam" id="PF05368">
    <property type="entry name" value="NmrA"/>
    <property type="match status" value="1"/>
</dbReference>
<evidence type="ECO:0000259" key="3">
    <source>
        <dbReference type="Pfam" id="PF05368"/>
    </source>
</evidence>
<keyword evidence="5" id="KW-1185">Reference proteome</keyword>
<dbReference type="InterPro" id="IPR045312">
    <property type="entry name" value="PCBER-like"/>
</dbReference>
<dbReference type="InterPro" id="IPR036291">
    <property type="entry name" value="NAD(P)-bd_dom_sf"/>
</dbReference>
<dbReference type="SUPFAM" id="SSF51735">
    <property type="entry name" value="NAD(P)-binding Rossmann-fold domains"/>
    <property type="match status" value="1"/>
</dbReference>
<feature type="domain" description="NmrA-like" evidence="3">
    <location>
        <begin position="6"/>
        <end position="225"/>
    </location>
</feature>
<dbReference type="InterPro" id="IPR008030">
    <property type="entry name" value="NmrA-like"/>
</dbReference>
<dbReference type="Gene3D" id="3.40.50.720">
    <property type="entry name" value="NAD(P)-binding Rossmann-like Domain"/>
    <property type="match status" value="1"/>
</dbReference>